<sequence length="426" mass="47709">MEMQRICDRIGAPSCVPSALRVWTDSSKRIYKSAPAATVFICACVVMASGRKRVECERVLMAANLQPSPEHVKLLLTVIKKIKRALNYKATLNIYTNVEDGVKVLLDRLDRLAHPSDSLADYLTTLIRDVQLNAVRSLALEMLAVAKRSGYLKNRRRANPIAVAVVMLAIESQPVIVKFKLEVKVDLIKILGSLIDGMTYTSLEAVNNRTIELLSLLRKLSKVHTPWIEADIQTRHPNRADVTHRYKSMVWVADVVRCLHASDADLEDCYTPEMSRSRFEKKKLGTFAAAAVAFVKENQQVVGASIAQTIVSDIEKEFASSSQSKTSARLRDRNADDVSDADLFSDDELASYIRTHEEAVAKQIAVGDRYDHEPAPKRVRKEKKGEKRRTKAVHRSHIDNGGDDNIVDIEDIQSDISEQVDDMIES</sequence>
<feature type="region of interest" description="Disordered" evidence="1">
    <location>
        <begin position="369"/>
        <end position="426"/>
    </location>
</feature>
<gene>
    <name evidence="2" type="ORF">E3P99_00428</name>
</gene>
<evidence type="ECO:0000256" key="1">
    <source>
        <dbReference type="SAM" id="MobiDB-lite"/>
    </source>
</evidence>
<dbReference type="AlphaFoldDB" id="A0A4T0FW67"/>
<protein>
    <submittedName>
        <fullName evidence="2">Uncharacterized protein</fullName>
    </submittedName>
</protein>
<feature type="compositionally biased region" description="Basic residues" evidence="1">
    <location>
        <begin position="377"/>
        <end position="395"/>
    </location>
</feature>
<evidence type="ECO:0000313" key="3">
    <source>
        <dbReference type="Proteomes" id="UP000310189"/>
    </source>
</evidence>
<keyword evidence="3" id="KW-1185">Reference proteome</keyword>
<accession>A0A4T0FW67</accession>
<organism evidence="2 3">
    <name type="scientific">Wallemia hederae</name>
    <dbReference type="NCBI Taxonomy" id="1540922"/>
    <lineage>
        <taxon>Eukaryota</taxon>
        <taxon>Fungi</taxon>
        <taxon>Dikarya</taxon>
        <taxon>Basidiomycota</taxon>
        <taxon>Wallemiomycotina</taxon>
        <taxon>Wallemiomycetes</taxon>
        <taxon>Wallemiales</taxon>
        <taxon>Wallemiaceae</taxon>
        <taxon>Wallemia</taxon>
    </lineage>
</organism>
<dbReference type="OrthoDB" id="3365548at2759"/>
<name>A0A4T0FW67_9BASI</name>
<reference evidence="2 3" key="1">
    <citation type="submission" date="2019-03" db="EMBL/GenBank/DDBJ databases">
        <title>Sequencing 23 genomes of Wallemia ichthyophaga.</title>
        <authorList>
            <person name="Gostincar C."/>
        </authorList>
    </citation>
    <scope>NUCLEOTIDE SEQUENCE [LARGE SCALE GENOMIC DNA]</scope>
    <source>
        <strain evidence="2 3">EXF-5753</strain>
    </source>
</reference>
<evidence type="ECO:0000313" key="2">
    <source>
        <dbReference type="EMBL" id="TIA92871.1"/>
    </source>
</evidence>
<comment type="caution">
    <text evidence="2">The sequence shown here is derived from an EMBL/GenBank/DDBJ whole genome shotgun (WGS) entry which is preliminary data.</text>
</comment>
<dbReference type="EMBL" id="SPNW01000004">
    <property type="protein sequence ID" value="TIA92871.1"/>
    <property type="molecule type" value="Genomic_DNA"/>
</dbReference>
<dbReference type="Proteomes" id="UP000310189">
    <property type="component" value="Unassembled WGS sequence"/>
</dbReference>
<proteinExistence type="predicted"/>
<feature type="compositionally biased region" description="Acidic residues" evidence="1">
    <location>
        <begin position="401"/>
        <end position="426"/>
    </location>
</feature>